<name>A0A0A9A721_ARUDO</name>
<protein>
    <submittedName>
        <fullName evidence="1">Uncharacterized protein</fullName>
    </submittedName>
</protein>
<reference evidence="1" key="2">
    <citation type="journal article" date="2015" name="Data Brief">
        <title>Shoot transcriptome of the giant reed, Arundo donax.</title>
        <authorList>
            <person name="Barrero R.A."/>
            <person name="Guerrero F.D."/>
            <person name="Moolhuijzen P."/>
            <person name="Goolsby J.A."/>
            <person name="Tidwell J."/>
            <person name="Bellgard S.E."/>
            <person name="Bellgard M.I."/>
        </authorList>
    </citation>
    <scope>NUCLEOTIDE SEQUENCE</scope>
    <source>
        <tissue evidence="1">Shoot tissue taken approximately 20 cm above the soil surface</tissue>
    </source>
</reference>
<evidence type="ECO:0000313" key="1">
    <source>
        <dbReference type="EMBL" id="JAD45718.1"/>
    </source>
</evidence>
<reference evidence="1" key="1">
    <citation type="submission" date="2014-09" db="EMBL/GenBank/DDBJ databases">
        <authorList>
            <person name="Magalhaes I.L.F."/>
            <person name="Oliveira U."/>
            <person name="Santos F.R."/>
            <person name="Vidigal T.H.D.A."/>
            <person name="Brescovit A.D."/>
            <person name="Santos A.J."/>
        </authorList>
    </citation>
    <scope>NUCLEOTIDE SEQUENCE</scope>
    <source>
        <tissue evidence="1">Shoot tissue taken approximately 20 cm above the soil surface</tissue>
    </source>
</reference>
<accession>A0A0A9A721</accession>
<organism evidence="1">
    <name type="scientific">Arundo donax</name>
    <name type="common">Giant reed</name>
    <name type="synonym">Donax arundinaceus</name>
    <dbReference type="NCBI Taxonomy" id="35708"/>
    <lineage>
        <taxon>Eukaryota</taxon>
        <taxon>Viridiplantae</taxon>
        <taxon>Streptophyta</taxon>
        <taxon>Embryophyta</taxon>
        <taxon>Tracheophyta</taxon>
        <taxon>Spermatophyta</taxon>
        <taxon>Magnoliopsida</taxon>
        <taxon>Liliopsida</taxon>
        <taxon>Poales</taxon>
        <taxon>Poaceae</taxon>
        <taxon>PACMAD clade</taxon>
        <taxon>Arundinoideae</taxon>
        <taxon>Arundineae</taxon>
        <taxon>Arundo</taxon>
    </lineage>
</organism>
<dbReference type="AlphaFoldDB" id="A0A0A9A721"/>
<dbReference type="EMBL" id="GBRH01252177">
    <property type="protein sequence ID" value="JAD45718.1"/>
    <property type="molecule type" value="Transcribed_RNA"/>
</dbReference>
<proteinExistence type="predicted"/>
<sequence>MGEWTNKATGNYFYSRFVYR</sequence>